<dbReference type="SUPFAM" id="SSF49493">
    <property type="entry name" value="HSP40/DnaJ peptide-binding domain"/>
    <property type="match status" value="2"/>
</dbReference>
<dbReference type="PROSITE" id="PS51188">
    <property type="entry name" value="ZF_CR"/>
    <property type="match status" value="1"/>
</dbReference>
<dbReference type="OrthoDB" id="550424at2759"/>
<dbReference type="FunFam" id="2.60.260.20:FF:000003">
    <property type="entry name" value="DnaJ subfamily A member 2"/>
    <property type="match status" value="1"/>
</dbReference>
<dbReference type="EMBL" id="GL983557">
    <property type="protein sequence ID" value="EGR32886.1"/>
    <property type="molecule type" value="Genomic_DNA"/>
</dbReference>
<dbReference type="CDD" id="cd10747">
    <property type="entry name" value="DnaJ_C"/>
    <property type="match status" value="1"/>
</dbReference>
<dbReference type="GO" id="GO:0051082">
    <property type="term" value="F:unfolded protein binding"/>
    <property type="evidence" value="ECO:0007669"/>
    <property type="project" value="InterPro"/>
</dbReference>
<dbReference type="InterPro" id="IPR044713">
    <property type="entry name" value="DNJA1/2-like"/>
</dbReference>
<dbReference type="InParanoid" id="G0QPH3"/>
<dbReference type="PANTHER" id="PTHR43888">
    <property type="entry name" value="DNAJ-LIKE-2, ISOFORM A-RELATED"/>
    <property type="match status" value="1"/>
</dbReference>
<evidence type="ECO:0000313" key="8">
    <source>
        <dbReference type="EMBL" id="EGR32886.1"/>
    </source>
</evidence>
<feature type="region of interest" description="Disordered" evidence="6">
    <location>
        <begin position="295"/>
        <end position="335"/>
    </location>
</feature>
<dbReference type="Pfam" id="PF00684">
    <property type="entry name" value="DnaJ_CXXCXGXG"/>
    <property type="match status" value="1"/>
</dbReference>
<feature type="compositionally biased region" description="Basic and acidic residues" evidence="6">
    <location>
        <begin position="1"/>
        <end position="13"/>
    </location>
</feature>
<evidence type="ECO:0000256" key="3">
    <source>
        <dbReference type="ARBA" id="ARBA00022771"/>
    </source>
</evidence>
<dbReference type="eggNOG" id="KOG0712">
    <property type="taxonomic scope" value="Eukaryota"/>
</dbReference>
<feature type="compositionally biased region" description="Acidic residues" evidence="6">
    <location>
        <begin position="312"/>
        <end position="325"/>
    </location>
</feature>
<keyword evidence="1 5" id="KW-0479">Metal-binding</keyword>
<gene>
    <name evidence="8" type="ORF">IMG5_067920</name>
</gene>
<keyword evidence="2" id="KW-0677">Repeat</keyword>
<evidence type="ECO:0000259" key="7">
    <source>
        <dbReference type="PROSITE" id="PS51188"/>
    </source>
</evidence>
<feature type="domain" description="CR-type" evidence="7">
    <location>
        <begin position="52"/>
        <end position="133"/>
    </location>
</feature>
<dbReference type="SUPFAM" id="SSF57938">
    <property type="entry name" value="DnaJ/Hsp40 cysteine-rich domain"/>
    <property type="match status" value="1"/>
</dbReference>
<dbReference type="GO" id="GO:0006457">
    <property type="term" value="P:protein folding"/>
    <property type="evidence" value="ECO:0007669"/>
    <property type="project" value="InterPro"/>
</dbReference>
<evidence type="ECO:0000256" key="6">
    <source>
        <dbReference type="SAM" id="MobiDB-lite"/>
    </source>
</evidence>
<evidence type="ECO:0000256" key="4">
    <source>
        <dbReference type="ARBA" id="ARBA00022833"/>
    </source>
</evidence>
<dbReference type="InterPro" id="IPR002939">
    <property type="entry name" value="DnaJ_C"/>
</dbReference>
<keyword evidence="9" id="KW-1185">Reference proteome</keyword>
<dbReference type="InterPro" id="IPR001305">
    <property type="entry name" value="HSP_DnaJ_Cys-rich_dom"/>
</dbReference>
<dbReference type="GeneID" id="14909050"/>
<evidence type="ECO:0000256" key="5">
    <source>
        <dbReference type="PROSITE-ProRule" id="PRU00546"/>
    </source>
</evidence>
<dbReference type="Gene3D" id="2.10.230.10">
    <property type="entry name" value="Heat shock protein DnaJ, cysteine-rich domain"/>
    <property type="match status" value="1"/>
</dbReference>
<dbReference type="Pfam" id="PF01556">
    <property type="entry name" value="DnaJ_C"/>
    <property type="match status" value="1"/>
</dbReference>
<dbReference type="Proteomes" id="UP000008983">
    <property type="component" value="Unassembled WGS sequence"/>
</dbReference>
<keyword evidence="3 5" id="KW-0863">Zinc-finger</keyword>
<evidence type="ECO:0000256" key="1">
    <source>
        <dbReference type="ARBA" id="ARBA00022723"/>
    </source>
</evidence>
<feature type="region of interest" description="Disordered" evidence="6">
    <location>
        <begin position="1"/>
        <end position="28"/>
    </location>
</feature>
<evidence type="ECO:0000313" key="9">
    <source>
        <dbReference type="Proteomes" id="UP000008983"/>
    </source>
</evidence>
<dbReference type="STRING" id="857967.G0QPH3"/>
<accession>G0QPH3</accession>
<evidence type="ECO:0000256" key="2">
    <source>
        <dbReference type="ARBA" id="ARBA00022737"/>
    </source>
</evidence>
<proteinExistence type="predicted"/>
<dbReference type="GO" id="GO:0008270">
    <property type="term" value="F:zinc ion binding"/>
    <property type="evidence" value="ECO:0007669"/>
    <property type="project" value="UniProtKB-KW"/>
</dbReference>
<dbReference type="InterPro" id="IPR036410">
    <property type="entry name" value="HSP_DnaJ_Cys-rich_dom_sf"/>
</dbReference>
<feature type="zinc finger region" description="CR-type" evidence="5">
    <location>
        <begin position="52"/>
        <end position="133"/>
    </location>
</feature>
<dbReference type="CDD" id="cd10719">
    <property type="entry name" value="DnaJ_zf"/>
    <property type="match status" value="1"/>
</dbReference>
<protein>
    <recommendedName>
        <fullName evidence="7">CR-type domain-containing protein</fullName>
    </recommendedName>
</protein>
<organism evidence="8 9">
    <name type="scientific">Ichthyophthirius multifiliis</name>
    <name type="common">White spot disease agent</name>
    <name type="synonym">Ich</name>
    <dbReference type="NCBI Taxonomy" id="5932"/>
    <lineage>
        <taxon>Eukaryota</taxon>
        <taxon>Sar</taxon>
        <taxon>Alveolata</taxon>
        <taxon>Ciliophora</taxon>
        <taxon>Intramacronucleata</taxon>
        <taxon>Oligohymenophorea</taxon>
        <taxon>Hymenostomatida</taxon>
        <taxon>Ophryoglenina</taxon>
        <taxon>Ichthyophthirius</taxon>
    </lineage>
</organism>
<dbReference type="GO" id="GO:0030544">
    <property type="term" value="F:Hsp70 protein binding"/>
    <property type="evidence" value="ECO:0007669"/>
    <property type="project" value="InterPro"/>
</dbReference>
<dbReference type="FunFam" id="2.10.230.10:FF:000001">
    <property type="entry name" value="DnaJ subfamily A member 2"/>
    <property type="match status" value="1"/>
</dbReference>
<dbReference type="RefSeq" id="XP_004036872.1">
    <property type="nucleotide sequence ID" value="XM_004036824.1"/>
</dbReference>
<dbReference type="AlphaFoldDB" id="G0QPH3"/>
<keyword evidence="4 5" id="KW-0862">Zinc</keyword>
<dbReference type="InterPro" id="IPR008971">
    <property type="entry name" value="HSP40/DnaJ_pept-bd"/>
</dbReference>
<reference evidence="8 9" key="1">
    <citation type="submission" date="2011-07" db="EMBL/GenBank/DDBJ databases">
        <authorList>
            <person name="Coyne R."/>
            <person name="Brami D."/>
            <person name="Johnson J."/>
            <person name="Hostetler J."/>
            <person name="Hannick L."/>
            <person name="Clark T."/>
            <person name="Cassidy-Hanley D."/>
            <person name="Inman J."/>
        </authorList>
    </citation>
    <scope>NUCLEOTIDE SEQUENCE [LARGE SCALE GENOMIC DNA]</scope>
    <source>
        <strain evidence="8 9">G5</strain>
    </source>
</reference>
<dbReference type="FunCoup" id="G0QPH3">
    <property type="interactions" value="291"/>
</dbReference>
<name>G0QPH3_ICHMU</name>
<dbReference type="OMA" id="SYEYETH"/>
<sequence length="335" mass="37944">MEGLENEKNKPQDLFDILTGGNTRGKQRNRGIQKMRGVKMYLEVSLEESYIGKVLKMPFERQKNCHVCDGKGGSEIKQCYTCKGRGIQIKTINMGPIIQQFQQDCQSCGGEGKIINEKNKCQSCKGNKIYNQKVILDVPINKGAYDGQEIILYGEGDEAPGYMAGDLHLTVKMKHNNVFQRQGADLIMKKKINLAESLTGFSFVIKTLDNNEVIISNNKSEVIYDEMKKIVKGLGMPYFGDHMSYGNLIIIFQVEFPQNGALSTYQLNKLSEILPGPTNKQPNIPKDDVLILEEFDPHTTNPNEEGGKKEYEEEEEEDEYCDYDDQDNRPQCAQQ</sequence>
<dbReference type="Gene3D" id="2.60.260.20">
    <property type="entry name" value="Urease metallochaperone UreE, N-terminal domain"/>
    <property type="match status" value="2"/>
</dbReference>